<dbReference type="GO" id="GO:0016877">
    <property type="term" value="F:ligase activity, forming carbon-sulfur bonds"/>
    <property type="evidence" value="ECO:0007669"/>
    <property type="project" value="UniProtKB-ARBA"/>
</dbReference>
<comment type="pathway">
    <text evidence="2">Siderophore biosynthesis.</text>
</comment>
<dbReference type="GO" id="GO:0043041">
    <property type="term" value="P:amino acid activation for nonribosomal peptide biosynthetic process"/>
    <property type="evidence" value="ECO:0007669"/>
    <property type="project" value="TreeGrafter"/>
</dbReference>
<dbReference type="InterPro" id="IPR010071">
    <property type="entry name" value="AA_adenyl_dom"/>
</dbReference>
<evidence type="ECO:0000313" key="7">
    <source>
        <dbReference type="EMBL" id="MLU98432.1"/>
    </source>
</evidence>
<evidence type="ECO:0000256" key="1">
    <source>
        <dbReference type="ARBA" id="ARBA00001957"/>
    </source>
</evidence>
<dbReference type="CDD" id="cd19535">
    <property type="entry name" value="Cyc_NRPS"/>
    <property type="match status" value="1"/>
</dbReference>
<dbReference type="PROSITE" id="PS00455">
    <property type="entry name" value="AMP_BINDING"/>
    <property type="match status" value="1"/>
</dbReference>
<dbReference type="Pfam" id="PF00501">
    <property type="entry name" value="AMP-binding"/>
    <property type="match status" value="1"/>
</dbReference>
<dbReference type="Gene3D" id="3.40.50.12780">
    <property type="entry name" value="N-terminal domain of ligase-like"/>
    <property type="match status" value="1"/>
</dbReference>
<dbReference type="InterPro" id="IPR001242">
    <property type="entry name" value="Condensation_dom"/>
</dbReference>
<dbReference type="Pfam" id="PF18563">
    <property type="entry name" value="TubC_N"/>
    <property type="match status" value="1"/>
</dbReference>
<dbReference type="Gene3D" id="3.30.559.10">
    <property type="entry name" value="Chloramphenicol acetyltransferase-like domain"/>
    <property type="match status" value="1"/>
</dbReference>
<dbReference type="NCBIfam" id="TIGR01733">
    <property type="entry name" value="AA-adenyl-dom"/>
    <property type="match status" value="1"/>
</dbReference>
<dbReference type="Gene3D" id="1.10.1200.10">
    <property type="entry name" value="ACP-like"/>
    <property type="match status" value="1"/>
</dbReference>
<gene>
    <name evidence="7" type="ORF">DRU74_17145</name>
</gene>
<dbReference type="SUPFAM" id="SSF56801">
    <property type="entry name" value="Acetyl-CoA synthetase-like"/>
    <property type="match status" value="1"/>
</dbReference>
<keyword evidence="4" id="KW-0597">Phosphoprotein</keyword>
<dbReference type="InterPro" id="IPR042099">
    <property type="entry name" value="ANL_N_sf"/>
</dbReference>
<dbReference type="InterPro" id="IPR045851">
    <property type="entry name" value="AMP-bd_C_sf"/>
</dbReference>
<dbReference type="InterPro" id="IPR041464">
    <property type="entry name" value="TubC_N"/>
</dbReference>
<dbReference type="InterPro" id="IPR036736">
    <property type="entry name" value="ACP-like_sf"/>
</dbReference>
<dbReference type="InterPro" id="IPR020845">
    <property type="entry name" value="AMP-binding_CS"/>
</dbReference>
<dbReference type="SUPFAM" id="SSF52777">
    <property type="entry name" value="CoA-dependent acyltransferases"/>
    <property type="match status" value="2"/>
</dbReference>
<protein>
    <submittedName>
        <fullName evidence="7">Non-ribosomal peptide synthetase</fullName>
    </submittedName>
</protein>
<dbReference type="GO" id="GO:0044550">
    <property type="term" value="P:secondary metabolite biosynthetic process"/>
    <property type="evidence" value="ECO:0007669"/>
    <property type="project" value="TreeGrafter"/>
</dbReference>
<accession>A0A3R0XCR1</accession>
<dbReference type="AlphaFoldDB" id="A0A3R0XCR1"/>
<dbReference type="SUPFAM" id="SSF47336">
    <property type="entry name" value="ACP-like"/>
    <property type="match status" value="1"/>
</dbReference>
<dbReference type="FunFam" id="3.40.50.12780:FF:000012">
    <property type="entry name" value="Non-ribosomal peptide synthetase"/>
    <property type="match status" value="1"/>
</dbReference>
<dbReference type="Gene3D" id="3.30.300.30">
    <property type="match status" value="1"/>
</dbReference>
<keyword evidence="3" id="KW-0596">Phosphopantetheine</keyword>
<evidence type="ECO:0000256" key="4">
    <source>
        <dbReference type="ARBA" id="ARBA00022553"/>
    </source>
</evidence>
<sequence length="1279" mass="142507">MIDQKVAASLFEKLSTLGVRIWQEQGKLNYSAPRGVVTQELLMEMKQHKAELIVLLQEEQAVPLLQPCPDERYEPFPLTDVQSAYLLGRHDAFGYGGVACHLYLVLRYSELDAYRVSVVWNKLVKRHDMLRMVIDKERKQRVLAEVPDVVVTCHSPEIDVKEIMGHRVYQTDKWPLFDLAISQNTQGAYLHLSLDFLIADWASVRLLLNEFEQQYFTPAQALPSLTISFRDYVLAEYRLRERSEWLRDRNWWRSRLTNLPSAPDLPVLMVPKDTASVKFCRTEMQLNAAQWQSLKQTAARHNLTPTVVVLTAWARTLERWSQQSDFTLNLTILNRLPLHPEINKIVGDFTSVSLLAVSLSDATSFIRQAEELSRQLFSDLDHRLYSGVEVMRDLVRERGREGTLMPYVFTSAIGVENNLGSAPLRGEIVPDGITQTPQVFIDCQAMDDSYGLRVNWDVREGIFPSGMIAAMMGCFTQQLTELAADADNWQRAQSLELPPEQIALLERVNRTSTDIEPTLLWRPVAERAADQPETVAIIDAQGEQSYGELWQRACSVAASLCRRGCIPGEQVAVMLEKGREQVEAVLGILLCGAVYLPVASTLPATRRDTLLNAAEVRWLLCCEVPEELPAGVTTININTIVAANFTPVVRPVHAAAYVIFTSGSTGTPKGVVVSHRAASNTIQDINRRFCVGKKDRVLALSQLNFDLSVYDIFGLLSVGGSLVFPELPRQTDPSHWAELLSVNQITIWNSAPALMQMLERYLAVESLPLTASLRLVLLSGDWVPLTLPDALREKCQELQVVALGGATEAAIWSNFHIWHQLNPEWRSVPYGCPLSNQHFYVLDRHMRPCPIDVPGELYIGGVGLAEGYLNDETTTAERFIIHAESGERLYRTGDKGRWRAEGEMEFLGRTDTQVKVNGHRIETGEVEYTLRQHPAVMEATVFIRQRAGGSTLLAAVVQDSDLQVTDHQLRQWLSERLPGYMVPAMLMTLAVLPLTTNGKVDVQALDMCCQPENLTLSPADGSLRQQLSTLWCEALGVETLAPTDNFYQLGVDSLIMASMAGKLREQIEEAKSVPFDRLLRQLLNQPEIAALEEFLLCEVANISPASLPAKLNAEPTLTDCQTNGILWVLVGDLPSVLEETLGTSSSSTVLVLSDSIIQENCAAQCEVLLSRGASIIYLVGTRNVASVLTLAQALELAGQTGVSILLIAPMVGSVDMEVIFMGDVQLLIPEGEDEGDSSWRDRCLGNIISISLPVRNSSEFNSYLASQLLSMSEEFNERF</sequence>
<dbReference type="InterPro" id="IPR057737">
    <property type="entry name" value="Condensation_MtbB-like"/>
</dbReference>
<dbReference type="FunFam" id="3.30.559.30:FF:000006">
    <property type="entry name" value="Yersiniabactin polyketide/non-ribosomal peptide synthetase"/>
    <property type="match status" value="1"/>
</dbReference>
<feature type="domain" description="Carrier" evidence="6">
    <location>
        <begin position="1018"/>
        <end position="1099"/>
    </location>
</feature>
<organism evidence="7">
    <name type="scientific">Salmonella enterica I</name>
    <dbReference type="NCBI Taxonomy" id="59201"/>
    <lineage>
        <taxon>Bacteria</taxon>
        <taxon>Pseudomonadati</taxon>
        <taxon>Pseudomonadota</taxon>
        <taxon>Gammaproteobacteria</taxon>
        <taxon>Enterobacterales</taxon>
        <taxon>Enterobacteriaceae</taxon>
        <taxon>Salmonella</taxon>
    </lineage>
</organism>
<dbReference type="GO" id="GO:0005737">
    <property type="term" value="C:cytoplasm"/>
    <property type="evidence" value="ECO:0007669"/>
    <property type="project" value="TreeGrafter"/>
</dbReference>
<evidence type="ECO:0000256" key="2">
    <source>
        <dbReference type="ARBA" id="ARBA00004924"/>
    </source>
</evidence>
<comment type="cofactor">
    <cofactor evidence="1">
        <name>pantetheine 4'-phosphate</name>
        <dbReference type="ChEBI" id="CHEBI:47942"/>
    </cofactor>
</comment>
<dbReference type="InterPro" id="IPR025110">
    <property type="entry name" value="AMP-bd_C"/>
</dbReference>
<dbReference type="Gene3D" id="3.30.559.30">
    <property type="entry name" value="Nonribosomal peptide synthetase, condensation domain"/>
    <property type="match status" value="1"/>
</dbReference>
<reference evidence="7" key="1">
    <citation type="submission" date="2018-07" db="EMBL/GenBank/DDBJ databases">
        <authorList>
            <person name="Ashton P.M."/>
            <person name="Dallman T."/>
            <person name="Nair S."/>
            <person name="De Pinna E."/>
            <person name="Peters T."/>
            <person name="Grant K."/>
        </authorList>
    </citation>
    <scope>NUCLEOTIDE SEQUENCE [LARGE SCALE GENOMIC DNA]</scope>
    <source>
        <strain evidence="7">157339</strain>
    </source>
</reference>
<evidence type="ECO:0000256" key="5">
    <source>
        <dbReference type="ARBA" id="ARBA00022598"/>
    </source>
</evidence>
<dbReference type="Pfam" id="PF00550">
    <property type="entry name" value="PP-binding"/>
    <property type="match status" value="1"/>
</dbReference>
<comment type="caution">
    <text evidence="7">The sequence shown here is derived from an EMBL/GenBank/DDBJ whole genome shotgun (WGS) entry which is preliminary data.</text>
</comment>
<dbReference type="InterPro" id="IPR000873">
    <property type="entry name" value="AMP-dep_synth/lig_dom"/>
</dbReference>
<evidence type="ECO:0000256" key="3">
    <source>
        <dbReference type="ARBA" id="ARBA00022450"/>
    </source>
</evidence>
<dbReference type="GO" id="GO:0031177">
    <property type="term" value="F:phosphopantetheine binding"/>
    <property type="evidence" value="ECO:0007669"/>
    <property type="project" value="TreeGrafter"/>
</dbReference>
<dbReference type="Gene3D" id="1.10.10.1830">
    <property type="entry name" value="Non-ribosomal peptide synthase, adenylation domain"/>
    <property type="match status" value="1"/>
</dbReference>
<evidence type="ECO:0000259" key="6">
    <source>
        <dbReference type="PROSITE" id="PS50075"/>
    </source>
</evidence>
<dbReference type="InterPro" id="IPR044894">
    <property type="entry name" value="TubC_N_sf"/>
</dbReference>
<keyword evidence="5" id="KW-0436">Ligase</keyword>
<dbReference type="PANTHER" id="PTHR45527:SF10">
    <property type="entry name" value="PYOCHELIN SYNTHASE PCHF"/>
    <property type="match status" value="1"/>
</dbReference>
<dbReference type="EMBL" id="RVHM01000022">
    <property type="protein sequence ID" value="MLU98432.1"/>
    <property type="molecule type" value="Genomic_DNA"/>
</dbReference>
<dbReference type="PANTHER" id="PTHR45527">
    <property type="entry name" value="NONRIBOSOMAL PEPTIDE SYNTHETASE"/>
    <property type="match status" value="1"/>
</dbReference>
<dbReference type="Proteomes" id="UP000885374">
    <property type="component" value="Unassembled WGS sequence"/>
</dbReference>
<proteinExistence type="predicted"/>
<dbReference type="CDD" id="cd12114">
    <property type="entry name" value="A_NRPS_TlmIV_like"/>
    <property type="match status" value="1"/>
</dbReference>
<dbReference type="PROSITE" id="PS50075">
    <property type="entry name" value="CARRIER"/>
    <property type="match status" value="1"/>
</dbReference>
<dbReference type="InterPro" id="IPR009081">
    <property type="entry name" value="PP-bd_ACP"/>
</dbReference>
<dbReference type="Pfam" id="PF00668">
    <property type="entry name" value="Condensation"/>
    <property type="match status" value="1"/>
</dbReference>
<name>A0A3R0XCR1_SALET</name>
<dbReference type="Pfam" id="PF13193">
    <property type="entry name" value="AMP-binding_C"/>
    <property type="match status" value="1"/>
</dbReference>
<dbReference type="InterPro" id="IPR023213">
    <property type="entry name" value="CAT-like_dom_sf"/>
</dbReference>
<dbReference type="FunFam" id="3.30.559.10:FF:000023">
    <property type="entry name" value="Non-ribosomal peptide synthetase"/>
    <property type="match status" value="1"/>
</dbReference>